<dbReference type="SUPFAM" id="SSF53850">
    <property type="entry name" value="Periplasmic binding protein-like II"/>
    <property type="match status" value="1"/>
</dbReference>
<keyword evidence="3" id="KW-0675">Receptor</keyword>
<dbReference type="CDD" id="cd13577">
    <property type="entry name" value="PBP2_BugE_Glu"/>
    <property type="match status" value="1"/>
</dbReference>
<comment type="similarity">
    <text evidence="1">Belongs to the UPF0065 (bug) family.</text>
</comment>
<dbReference type="KEGG" id="vgo:GJW-30_1_00141"/>
<dbReference type="InterPro" id="IPR042100">
    <property type="entry name" value="Bug_dom1"/>
</dbReference>
<evidence type="ECO:0000256" key="2">
    <source>
        <dbReference type="SAM" id="SignalP"/>
    </source>
</evidence>
<dbReference type="AlphaFoldDB" id="A0A0S3PNU0"/>
<dbReference type="InterPro" id="IPR005064">
    <property type="entry name" value="BUG"/>
</dbReference>
<dbReference type="Pfam" id="PF03401">
    <property type="entry name" value="TctC"/>
    <property type="match status" value="1"/>
</dbReference>
<dbReference type="Gene3D" id="3.40.190.150">
    <property type="entry name" value="Bordetella uptake gene, domain 1"/>
    <property type="match status" value="1"/>
</dbReference>
<proteinExistence type="inferred from homology"/>
<dbReference type="PROSITE" id="PS51318">
    <property type="entry name" value="TAT"/>
    <property type="match status" value="1"/>
</dbReference>
<evidence type="ECO:0000313" key="3">
    <source>
        <dbReference type="EMBL" id="BAT57634.1"/>
    </source>
</evidence>
<dbReference type="Proteomes" id="UP000236884">
    <property type="component" value="Chromosome"/>
</dbReference>
<accession>A0A0S3PNU0</accession>
<dbReference type="PANTHER" id="PTHR42928:SF5">
    <property type="entry name" value="BLR1237 PROTEIN"/>
    <property type="match status" value="1"/>
</dbReference>
<keyword evidence="4" id="KW-1185">Reference proteome</keyword>
<keyword evidence="2" id="KW-0732">Signal</keyword>
<name>A0A0S3PNU0_9BRAD</name>
<evidence type="ECO:0000256" key="1">
    <source>
        <dbReference type="ARBA" id="ARBA00006987"/>
    </source>
</evidence>
<reference evidence="3 4" key="1">
    <citation type="submission" date="2015-08" db="EMBL/GenBank/DDBJ databases">
        <title>Investigation of the bacterial diversity of lava forest soil.</title>
        <authorList>
            <person name="Lee J.S."/>
        </authorList>
    </citation>
    <scope>NUCLEOTIDE SEQUENCE [LARGE SCALE GENOMIC DNA]</scope>
    <source>
        <strain evidence="3 4">GJW-30</strain>
    </source>
</reference>
<dbReference type="Gene3D" id="3.40.190.10">
    <property type="entry name" value="Periplasmic binding protein-like II"/>
    <property type="match status" value="1"/>
</dbReference>
<dbReference type="RefSeq" id="WP_096350517.1">
    <property type="nucleotide sequence ID" value="NZ_AP014946.1"/>
</dbReference>
<evidence type="ECO:0000313" key="4">
    <source>
        <dbReference type="Proteomes" id="UP000236884"/>
    </source>
</evidence>
<dbReference type="PANTHER" id="PTHR42928">
    <property type="entry name" value="TRICARBOXYLATE-BINDING PROTEIN"/>
    <property type="match status" value="1"/>
</dbReference>
<dbReference type="OrthoDB" id="8443386at2"/>
<dbReference type="PIRSF" id="PIRSF017082">
    <property type="entry name" value="YflP"/>
    <property type="match status" value="1"/>
</dbReference>
<protein>
    <submittedName>
        <fullName evidence="3">Tripartite tricarboxylate transporter family receptor</fullName>
    </submittedName>
</protein>
<feature type="signal peptide" evidence="2">
    <location>
        <begin position="1"/>
        <end position="26"/>
    </location>
</feature>
<dbReference type="EMBL" id="AP014946">
    <property type="protein sequence ID" value="BAT57634.1"/>
    <property type="molecule type" value="Genomic_DNA"/>
</dbReference>
<gene>
    <name evidence="3" type="ORF">GJW-30_1_00141</name>
</gene>
<sequence length="326" mass="34350">MTELSRRTVIAGIAASSALAATPALAAFPDRLIKIVVPFPAGGTTDIIARILSAKMPQMLGQTVVVENKGGGGGTIGAAETARAAPDGYSLGIATVSTVATAPAIQPKTPYNPLTDFTPIINVAATPNVISVHPSFPAKDYAGFLAEIKKNPGKYTYATPGIGSIMHLQTELFCSATDTKLTHVPYRGAGPALNDAIAGHVSMMSDNLPSSQPFFADGKLIPIVVSAPQRVASAPNVPTFAEVGLPIVNRVAFYGVVGPKGLPDDVTKKLHEVIKKTLEDADIRKRIEETGSLVIANTPAEFAQQIKEEFEVYKKVVQDRNLKPEQ</sequence>
<dbReference type="InterPro" id="IPR006311">
    <property type="entry name" value="TAT_signal"/>
</dbReference>
<organism evidence="3 4">
    <name type="scientific">Variibacter gotjawalensis</name>
    <dbReference type="NCBI Taxonomy" id="1333996"/>
    <lineage>
        <taxon>Bacteria</taxon>
        <taxon>Pseudomonadati</taxon>
        <taxon>Pseudomonadota</taxon>
        <taxon>Alphaproteobacteria</taxon>
        <taxon>Hyphomicrobiales</taxon>
        <taxon>Nitrobacteraceae</taxon>
        <taxon>Variibacter</taxon>
    </lineage>
</organism>
<feature type="chain" id="PRO_5006615460" evidence="2">
    <location>
        <begin position="27"/>
        <end position="326"/>
    </location>
</feature>